<organism evidence="6 7">
    <name type="scientific">Allacma fusca</name>
    <dbReference type="NCBI Taxonomy" id="39272"/>
    <lineage>
        <taxon>Eukaryota</taxon>
        <taxon>Metazoa</taxon>
        <taxon>Ecdysozoa</taxon>
        <taxon>Arthropoda</taxon>
        <taxon>Hexapoda</taxon>
        <taxon>Collembola</taxon>
        <taxon>Symphypleona</taxon>
        <taxon>Sminthuridae</taxon>
        <taxon>Allacma</taxon>
    </lineage>
</organism>
<dbReference type="OrthoDB" id="443318at2759"/>
<keyword evidence="4" id="KW-0378">Hydrolase</keyword>
<dbReference type="PANTHER" id="PTHR11802">
    <property type="entry name" value="SERINE PROTEASE FAMILY S10 SERINE CARBOXYPEPTIDASE"/>
    <property type="match status" value="1"/>
</dbReference>
<keyword evidence="7" id="KW-1185">Reference proteome</keyword>
<dbReference type="GO" id="GO:0004185">
    <property type="term" value="F:serine-type carboxypeptidase activity"/>
    <property type="evidence" value="ECO:0007669"/>
    <property type="project" value="InterPro"/>
</dbReference>
<protein>
    <recommendedName>
        <fullName evidence="8">Serine carboxypeptidase</fullName>
    </recommendedName>
</protein>
<proteinExistence type="predicted"/>
<comment type="caution">
    <text evidence="6">The sequence shown here is derived from an EMBL/GenBank/DDBJ whole genome shotgun (WGS) entry which is preliminary data.</text>
</comment>
<dbReference type="EMBL" id="CAJVCH010570864">
    <property type="protein sequence ID" value="CAG7836063.1"/>
    <property type="molecule type" value="Genomic_DNA"/>
</dbReference>
<evidence type="ECO:0000256" key="1">
    <source>
        <dbReference type="ARBA" id="ARBA00022645"/>
    </source>
</evidence>
<dbReference type="PANTHER" id="PTHR11802:SF472">
    <property type="entry name" value="SERINE CARBOXYPEPTIDASE CPVL-RELATED"/>
    <property type="match status" value="1"/>
</dbReference>
<dbReference type="InterPro" id="IPR001563">
    <property type="entry name" value="Peptidase_S10"/>
</dbReference>
<evidence type="ECO:0000256" key="3">
    <source>
        <dbReference type="ARBA" id="ARBA00022729"/>
    </source>
</evidence>
<sequence>MKLANIQSLVAIKSYSGYLTIDEKTNSNLFFWFFPSQKTPEQDPVILWINQAPGYSSLQGIFVETGPFHVDSESTVTPRNFSWTKSHSMLYIDSPVGTGFSFTDSPEAYANGFDEDGAELCEALKQFFTIFKEFQDREFYLAGEDYAAVFIPSIIKTIEAENAKGGLKINLKGFMVGSPYMDSKQVHNAQTLYNFGLIDKKQKAIMDGQIEKAFKMIENGQAKEGEQLALSISYGPNSLLAKFTGFQDYSNALASKPRPEIAWRYF</sequence>
<gene>
    <name evidence="6" type="ORF">AFUS01_LOCUS45351</name>
</gene>
<evidence type="ECO:0000256" key="2">
    <source>
        <dbReference type="ARBA" id="ARBA00022670"/>
    </source>
</evidence>
<keyword evidence="3" id="KW-0732">Signal</keyword>
<keyword evidence="1" id="KW-0121">Carboxypeptidase</keyword>
<evidence type="ECO:0008006" key="8">
    <source>
        <dbReference type="Google" id="ProtNLM"/>
    </source>
</evidence>
<dbReference type="Proteomes" id="UP000708208">
    <property type="component" value="Unassembled WGS sequence"/>
</dbReference>
<evidence type="ECO:0000256" key="5">
    <source>
        <dbReference type="ARBA" id="ARBA00023180"/>
    </source>
</evidence>
<dbReference type="GO" id="GO:0006508">
    <property type="term" value="P:proteolysis"/>
    <property type="evidence" value="ECO:0007669"/>
    <property type="project" value="UniProtKB-KW"/>
</dbReference>
<dbReference type="AlphaFoldDB" id="A0A8J2LQA7"/>
<keyword evidence="5" id="KW-0325">Glycoprotein</keyword>
<evidence type="ECO:0000313" key="6">
    <source>
        <dbReference type="EMBL" id="CAG7836063.1"/>
    </source>
</evidence>
<dbReference type="Pfam" id="PF00450">
    <property type="entry name" value="Peptidase_S10"/>
    <property type="match status" value="1"/>
</dbReference>
<reference evidence="6" key="1">
    <citation type="submission" date="2021-06" db="EMBL/GenBank/DDBJ databases">
        <authorList>
            <person name="Hodson N. C."/>
            <person name="Mongue J. A."/>
            <person name="Jaron S. K."/>
        </authorList>
    </citation>
    <scope>NUCLEOTIDE SEQUENCE</scope>
</reference>
<evidence type="ECO:0000313" key="7">
    <source>
        <dbReference type="Proteomes" id="UP000708208"/>
    </source>
</evidence>
<evidence type="ECO:0000256" key="4">
    <source>
        <dbReference type="ARBA" id="ARBA00022801"/>
    </source>
</evidence>
<name>A0A8J2LQA7_9HEXA</name>
<keyword evidence="2" id="KW-0645">Protease</keyword>
<accession>A0A8J2LQA7</accession>